<comment type="caution">
    <text evidence="2">The sequence shown here is derived from an EMBL/GenBank/DDBJ whole genome shotgun (WGS) entry which is preliminary data.</text>
</comment>
<dbReference type="EMBL" id="BARS01001983">
    <property type="protein sequence ID" value="GAF79317.1"/>
    <property type="molecule type" value="Genomic_DNA"/>
</dbReference>
<organism evidence="2">
    <name type="scientific">marine sediment metagenome</name>
    <dbReference type="NCBI Taxonomy" id="412755"/>
    <lineage>
        <taxon>unclassified sequences</taxon>
        <taxon>metagenomes</taxon>
        <taxon>ecological metagenomes</taxon>
    </lineage>
</organism>
<keyword evidence="1" id="KW-0472">Membrane</keyword>
<evidence type="ECO:0000313" key="2">
    <source>
        <dbReference type="EMBL" id="GAF79317.1"/>
    </source>
</evidence>
<feature type="transmembrane region" description="Helical" evidence="1">
    <location>
        <begin position="94"/>
        <end position="114"/>
    </location>
</feature>
<dbReference type="AlphaFoldDB" id="X0STQ0"/>
<accession>X0STQ0</accession>
<sequence length="174" mass="18626">MSDEQTQAGWRVKLGFAIFATSIGWPIFIPILLALGVSKTTTAAISGVMVVAAELMLIAGAAIAGKEGFAFIRATVFGFLRSHGPPREVGRLRYTIGLVMFATPLAFGWASPYFGDHLPVFDGGEFIYAISFDVLLLASLFVLGGGFWDKLRSLFVHKAYAVIPAKPAGERTPG</sequence>
<evidence type="ECO:0000256" key="1">
    <source>
        <dbReference type="SAM" id="Phobius"/>
    </source>
</evidence>
<keyword evidence="1" id="KW-0812">Transmembrane</keyword>
<protein>
    <recommendedName>
        <fullName evidence="3">Transporter suffix domain-containing protein</fullName>
    </recommendedName>
</protein>
<gene>
    <name evidence="2" type="ORF">S01H1_03674</name>
</gene>
<feature type="transmembrane region" description="Helical" evidence="1">
    <location>
        <begin position="43"/>
        <end position="64"/>
    </location>
</feature>
<dbReference type="NCBIfam" id="NF033684">
    <property type="entry name" value="suffix_2_RND"/>
    <property type="match status" value="1"/>
</dbReference>
<name>X0STQ0_9ZZZZ</name>
<evidence type="ECO:0008006" key="3">
    <source>
        <dbReference type="Google" id="ProtNLM"/>
    </source>
</evidence>
<reference evidence="2" key="1">
    <citation type="journal article" date="2014" name="Front. Microbiol.">
        <title>High frequency of phylogenetically diverse reductive dehalogenase-homologous genes in deep subseafloor sedimentary metagenomes.</title>
        <authorList>
            <person name="Kawai M."/>
            <person name="Futagami T."/>
            <person name="Toyoda A."/>
            <person name="Takaki Y."/>
            <person name="Nishi S."/>
            <person name="Hori S."/>
            <person name="Arai W."/>
            <person name="Tsubouchi T."/>
            <person name="Morono Y."/>
            <person name="Uchiyama I."/>
            <person name="Ito T."/>
            <person name="Fujiyama A."/>
            <person name="Inagaki F."/>
            <person name="Takami H."/>
        </authorList>
    </citation>
    <scope>NUCLEOTIDE SEQUENCE</scope>
    <source>
        <strain evidence="2">Expedition CK06-06</strain>
    </source>
</reference>
<proteinExistence type="predicted"/>
<feature type="transmembrane region" description="Helical" evidence="1">
    <location>
        <begin position="12"/>
        <end position="37"/>
    </location>
</feature>
<feature type="transmembrane region" description="Helical" evidence="1">
    <location>
        <begin position="126"/>
        <end position="148"/>
    </location>
</feature>
<dbReference type="InterPro" id="IPR047961">
    <property type="entry name" value="Transp_suffix-like"/>
</dbReference>
<keyword evidence="1" id="KW-1133">Transmembrane helix</keyword>